<evidence type="ECO:0000256" key="1">
    <source>
        <dbReference type="SAM" id="SignalP"/>
    </source>
</evidence>
<keyword evidence="1" id="KW-0732">Signal</keyword>
<dbReference type="PANTHER" id="PTHR11362">
    <property type="entry name" value="PHOSPHATIDYLETHANOLAMINE-BINDING PROTEIN"/>
    <property type="match status" value="1"/>
</dbReference>
<dbReference type="EMBL" id="JASJQH010000213">
    <property type="protein sequence ID" value="KAK9765896.1"/>
    <property type="molecule type" value="Genomic_DNA"/>
</dbReference>
<reference evidence="2 3" key="1">
    <citation type="submission" date="2023-04" db="EMBL/GenBank/DDBJ databases">
        <title>Genome of Basidiobolus ranarum AG-B5.</title>
        <authorList>
            <person name="Stajich J.E."/>
            <person name="Carter-House D."/>
            <person name="Gryganskyi A."/>
        </authorList>
    </citation>
    <scope>NUCLEOTIDE SEQUENCE [LARGE SCALE GENOMIC DNA]</scope>
    <source>
        <strain evidence="2 3">AG-B5</strain>
    </source>
</reference>
<organism evidence="2 3">
    <name type="scientific">Basidiobolus ranarum</name>
    <dbReference type="NCBI Taxonomy" id="34480"/>
    <lineage>
        <taxon>Eukaryota</taxon>
        <taxon>Fungi</taxon>
        <taxon>Fungi incertae sedis</taxon>
        <taxon>Zoopagomycota</taxon>
        <taxon>Entomophthoromycotina</taxon>
        <taxon>Basidiobolomycetes</taxon>
        <taxon>Basidiobolales</taxon>
        <taxon>Basidiobolaceae</taxon>
        <taxon>Basidiobolus</taxon>
    </lineage>
</organism>
<evidence type="ECO:0000313" key="2">
    <source>
        <dbReference type="EMBL" id="KAK9765896.1"/>
    </source>
</evidence>
<comment type="caution">
    <text evidence="2">The sequence shown here is derived from an EMBL/GenBank/DDBJ whole genome shotgun (WGS) entry which is preliminary data.</text>
</comment>
<dbReference type="SUPFAM" id="SSF49777">
    <property type="entry name" value="PEBP-like"/>
    <property type="match status" value="1"/>
</dbReference>
<dbReference type="Proteomes" id="UP001479436">
    <property type="component" value="Unassembled WGS sequence"/>
</dbReference>
<dbReference type="InterPro" id="IPR036610">
    <property type="entry name" value="PEBP-like_sf"/>
</dbReference>
<keyword evidence="3" id="KW-1185">Reference proteome</keyword>
<dbReference type="PANTHER" id="PTHR11362:SF82">
    <property type="entry name" value="PHOSPHATIDYLETHANOLAMINE-BINDING PROTEIN 4"/>
    <property type="match status" value="1"/>
</dbReference>
<dbReference type="Pfam" id="PF01161">
    <property type="entry name" value="PBP"/>
    <property type="match status" value="1"/>
</dbReference>
<evidence type="ECO:0008006" key="4">
    <source>
        <dbReference type="Google" id="ProtNLM"/>
    </source>
</evidence>
<accession>A0ABR2WWQ3</accession>
<evidence type="ECO:0000313" key="3">
    <source>
        <dbReference type="Proteomes" id="UP001479436"/>
    </source>
</evidence>
<sequence>MRNSLIIAILSSVCYVTAQTPVLTVTYPDGKSVNPGDELTLEETQKQPSIHFDAEANAKYTLIFADPDAPSRSNHTLGEFRHWLVGNIPGNDIAKGDIITAYLGPAAPPGTGFHRYTFKLYRQEGTNHYQRLPEN</sequence>
<gene>
    <name evidence="2" type="ORF">K7432_005420</name>
</gene>
<protein>
    <recommendedName>
        <fullName evidence="4">Phosphatidylethanolamine-binding protein</fullName>
    </recommendedName>
</protein>
<dbReference type="Gene3D" id="3.90.280.10">
    <property type="entry name" value="PEBP-like"/>
    <property type="match status" value="1"/>
</dbReference>
<dbReference type="InterPro" id="IPR008914">
    <property type="entry name" value="PEBP"/>
</dbReference>
<name>A0ABR2WWQ3_9FUNG</name>
<dbReference type="CDD" id="cd00866">
    <property type="entry name" value="PEBP_euk"/>
    <property type="match status" value="1"/>
</dbReference>
<feature type="signal peptide" evidence="1">
    <location>
        <begin position="1"/>
        <end position="18"/>
    </location>
</feature>
<feature type="non-terminal residue" evidence="2">
    <location>
        <position position="135"/>
    </location>
</feature>
<dbReference type="InterPro" id="IPR035810">
    <property type="entry name" value="PEBP_euk"/>
</dbReference>
<feature type="chain" id="PRO_5046066906" description="Phosphatidylethanolamine-binding protein" evidence="1">
    <location>
        <begin position="19"/>
        <end position="135"/>
    </location>
</feature>
<proteinExistence type="predicted"/>